<accession>A0ABN7W5W9</accession>
<organism evidence="1 2">
    <name type="scientific">Gigaspora margarita</name>
    <dbReference type="NCBI Taxonomy" id="4874"/>
    <lineage>
        <taxon>Eukaryota</taxon>
        <taxon>Fungi</taxon>
        <taxon>Fungi incertae sedis</taxon>
        <taxon>Mucoromycota</taxon>
        <taxon>Glomeromycotina</taxon>
        <taxon>Glomeromycetes</taxon>
        <taxon>Diversisporales</taxon>
        <taxon>Gigasporaceae</taxon>
        <taxon>Gigaspora</taxon>
    </lineage>
</organism>
<dbReference type="Proteomes" id="UP000789901">
    <property type="component" value="Unassembled WGS sequence"/>
</dbReference>
<reference evidence="1 2" key="1">
    <citation type="submission" date="2021-06" db="EMBL/GenBank/DDBJ databases">
        <authorList>
            <person name="Kallberg Y."/>
            <person name="Tangrot J."/>
            <person name="Rosling A."/>
        </authorList>
    </citation>
    <scope>NUCLEOTIDE SEQUENCE [LARGE SCALE GENOMIC DNA]</scope>
    <source>
        <strain evidence="1 2">120-4 pot B 10/14</strain>
    </source>
</reference>
<protein>
    <submittedName>
        <fullName evidence="1">18858_t:CDS:1</fullName>
    </submittedName>
</protein>
<sequence length="61" mass="7220">MYKQEIVWQFILSALKDLDDTFFTDYSNFEGKESNSVLDYESVSDDDIPDIPLEKLNEFNF</sequence>
<feature type="non-terminal residue" evidence="1">
    <location>
        <position position="61"/>
    </location>
</feature>
<evidence type="ECO:0000313" key="1">
    <source>
        <dbReference type="EMBL" id="CAG8815343.1"/>
    </source>
</evidence>
<evidence type="ECO:0000313" key="2">
    <source>
        <dbReference type="Proteomes" id="UP000789901"/>
    </source>
</evidence>
<comment type="caution">
    <text evidence="1">The sequence shown here is derived from an EMBL/GenBank/DDBJ whole genome shotgun (WGS) entry which is preliminary data.</text>
</comment>
<proteinExistence type="predicted"/>
<gene>
    <name evidence="1" type="ORF">GMARGA_LOCUS26270</name>
</gene>
<keyword evidence="2" id="KW-1185">Reference proteome</keyword>
<name>A0ABN7W5W9_GIGMA</name>
<dbReference type="EMBL" id="CAJVQB010030297">
    <property type="protein sequence ID" value="CAG8815343.1"/>
    <property type="molecule type" value="Genomic_DNA"/>
</dbReference>